<organism evidence="5 6">
    <name type="scientific">Elysia crispata</name>
    <name type="common">lettuce slug</name>
    <dbReference type="NCBI Taxonomy" id="231223"/>
    <lineage>
        <taxon>Eukaryota</taxon>
        <taxon>Metazoa</taxon>
        <taxon>Spiralia</taxon>
        <taxon>Lophotrochozoa</taxon>
        <taxon>Mollusca</taxon>
        <taxon>Gastropoda</taxon>
        <taxon>Heterobranchia</taxon>
        <taxon>Euthyneura</taxon>
        <taxon>Panpulmonata</taxon>
        <taxon>Sacoglossa</taxon>
        <taxon>Placobranchoidea</taxon>
        <taxon>Plakobranchidae</taxon>
        <taxon>Elysia</taxon>
    </lineage>
</organism>
<dbReference type="Pfam" id="PF12849">
    <property type="entry name" value="PBP_like_2"/>
    <property type="match status" value="1"/>
</dbReference>
<dbReference type="SUPFAM" id="SSF53850">
    <property type="entry name" value="Periplasmic binding protein-like II"/>
    <property type="match status" value="1"/>
</dbReference>
<dbReference type="PANTHER" id="PTHR42996:SF1">
    <property type="entry name" value="PHOSPHATE-BINDING PROTEIN PSTS"/>
    <property type="match status" value="1"/>
</dbReference>
<dbReference type="Gene3D" id="1.10.510.10">
    <property type="entry name" value="Transferase(Phosphotransferase) domain 1"/>
    <property type="match status" value="1"/>
</dbReference>
<dbReference type="Proteomes" id="UP001283361">
    <property type="component" value="Unassembled WGS sequence"/>
</dbReference>
<dbReference type="InterPro" id="IPR050962">
    <property type="entry name" value="Phosphate-bind_PstS"/>
</dbReference>
<dbReference type="GO" id="GO:0004672">
    <property type="term" value="F:protein kinase activity"/>
    <property type="evidence" value="ECO:0007669"/>
    <property type="project" value="InterPro"/>
</dbReference>
<evidence type="ECO:0000313" key="6">
    <source>
        <dbReference type="Proteomes" id="UP001283361"/>
    </source>
</evidence>
<protein>
    <recommendedName>
        <fullName evidence="4">Protein kinase domain-containing protein</fullName>
    </recommendedName>
</protein>
<dbReference type="InterPro" id="IPR011009">
    <property type="entry name" value="Kinase-like_dom_sf"/>
</dbReference>
<accession>A0AAE1EFR2</accession>
<dbReference type="GO" id="GO:0005524">
    <property type="term" value="F:ATP binding"/>
    <property type="evidence" value="ECO:0007669"/>
    <property type="project" value="InterPro"/>
</dbReference>
<evidence type="ECO:0000256" key="2">
    <source>
        <dbReference type="SAM" id="Phobius"/>
    </source>
</evidence>
<keyword evidence="6" id="KW-1185">Reference proteome</keyword>
<feature type="signal peptide" evidence="3">
    <location>
        <begin position="1"/>
        <end position="28"/>
    </location>
</feature>
<feature type="domain" description="Protein kinase" evidence="4">
    <location>
        <begin position="459"/>
        <end position="704"/>
    </location>
</feature>
<dbReference type="Gene3D" id="3.40.190.10">
    <property type="entry name" value="Periplasmic binding protein-like II"/>
    <property type="match status" value="2"/>
</dbReference>
<dbReference type="PANTHER" id="PTHR42996">
    <property type="entry name" value="PHOSPHATE-BINDING PROTEIN PSTS"/>
    <property type="match status" value="1"/>
</dbReference>
<feature type="transmembrane region" description="Helical" evidence="2">
    <location>
        <begin position="390"/>
        <end position="414"/>
    </location>
</feature>
<keyword evidence="2" id="KW-1133">Transmembrane helix</keyword>
<dbReference type="AlphaFoldDB" id="A0AAE1EFR2"/>
<evidence type="ECO:0000256" key="3">
    <source>
        <dbReference type="SAM" id="SignalP"/>
    </source>
</evidence>
<evidence type="ECO:0000313" key="5">
    <source>
        <dbReference type="EMBL" id="KAK3803743.1"/>
    </source>
</evidence>
<dbReference type="InterPro" id="IPR024370">
    <property type="entry name" value="PBP_domain"/>
</dbReference>
<dbReference type="PROSITE" id="PS50011">
    <property type="entry name" value="PROTEIN_KINASE_DOM"/>
    <property type="match status" value="1"/>
</dbReference>
<gene>
    <name evidence="5" type="ORF">RRG08_029671</name>
</gene>
<dbReference type="CDD" id="cd13565">
    <property type="entry name" value="PBP2_PstS"/>
    <property type="match status" value="1"/>
</dbReference>
<dbReference type="EMBL" id="JAWDGP010000091">
    <property type="protein sequence ID" value="KAK3803743.1"/>
    <property type="molecule type" value="Genomic_DNA"/>
</dbReference>
<dbReference type="InterPro" id="IPR000719">
    <property type="entry name" value="Prot_kinase_dom"/>
</dbReference>
<keyword evidence="2" id="KW-0472">Membrane</keyword>
<dbReference type="Pfam" id="PF07714">
    <property type="entry name" value="PK_Tyr_Ser-Thr"/>
    <property type="match status" value="1"/>
</dbReference>
<evidence type="ECO:0000259" key="4">
    <source>
        <dbReference type="PROSITE" id="PS50011"/>
    </source>
</evidence>
<dbReference type="InterPro" id="IPR001245">
    <property type="entry name" value="Ser-Thr/Tyr_kinase_cat_dom"/>
</dbReference>
<feature type="chain" id="PRO_5042247200" description="Protein kinase domain-containing protein" evidence="3">
    <location>
        <begin position="29"/>
        <end position="704"/>
    </location>
</feature>
<keyword evidence="3" id="KW-0732">Signal</keyword>
<proteinExistence type="inferred from homology"/>
<sequence length="704" mass="79597">MSLNPRFGRRHLLVLQGLAMFVLHAGLTRGPGGATAVTVRGLGATFPYRVYAKWQADYAVYRRRNKDVTITYEKTGSGTGRERIIQHPREWDFAGTDVPLSQKEMQQVPDLVIFPTLAGGVAIAYHLPMCKSEGGKRLNLSMEHVVGIFNGTITNWNDGAFKPLNQNCEFPDEKIRVVARAQKSGTTSTFTSALSAADSNWEAAFGDFSEGMNTKTYEPYKWKSGVIAYFGPKNEDVASLILSVRFTLGYISAGDVQEDMSVAGLVNKHGEVVTVNKYSLQAAMDSKRNASSLTVDLLNPDTRGAYPIASYTYLIFYGTQMRDCAVATELMRYILWFMNQTAGAGFATLSENMAARVTFEVLTKVTCRGRSVLELVEEQIAEENRTEERWLIPVAVTVPIFLVVVGSMLGYILWQRIKLDKMINMDDWNIPIEEIIFFYDEKMQVNSQGKSKLLRQKSVKSLKSIGEISEGSELLSQILQWPGRWRANIVGIRLLDVVELKQLSRQMKKTMLWMRDSLINANVVRFYGLTDLHDGRYVIEDFCSKGTVLDVLQNGRYNLTTDFKMSVALEIACGMAHLHVNNVVHGMLRSTCCWLDNKWTVKIGDWEYCKLLSVQNPKTSPLQVLRSKGATGDKYELLFRDFWTAPELLRSDLEDWPSQASDVYSFAIILQELFTRDEPYFELAEHLTPDQVLHSRQSGFLQRF</sequence>
<reference evidence="5" key="1">
    <citation type="journal article" date="2023" name="G3 (Bethesda)">
        <title>A reference genome for the long-term kleptoplast-retaining sea slug Elysia crispata morphotype clarki.</title>
        <authorList>
            <person name="Eastman K.E."/>
            <person name="Pendleton A.L."/>
            <person name="Shaikh M.A."/>
            <person name="Suttiyut T."/>
            <person name="Ogas R."/>
            <person name="Tomko P."/>
            <person name="Gavelis G."/>
            <person name="Widhalm J.R."/>
            <person name="Wisecaver J.H."/>
        </authorList>
    </citation>
    <scope>NUCLEOTIDE SEQUENCE</scope>
    <source>
        <strain evidence="5">ECLA1</strain>
    </source>
</reference>
<dbReference type="SUPFAM" id="SSF56112">
    <property type="entry name" value="Protein kinase-like (PK-like)"/>
    <property type="match status" value="1"/>
</dbReference>
<name>A0AAE1EFR2_9GAST</name>
<keyword evidence="2" id="KW-0812">Transmembrane</keyword>
<comment type="caution">
    <text evidence="5">The sequence shown here is derived from an EMBL/GenBank/DDBJ whole genome shotgun (WGS) entry which is preliminary data.</text>
</comment>
<comment type="similarity">
    <text evidence="1">Belongs to the PstS family.</text>
</comment>
<evidence type="ECO:0000256" key="1">
    <source>
        <dbReference type="ARBA" id="ARBA00008725"/>
    </source>
</evidence>